<keyword evidence="1" id="KW-0812">Transmembrane</keyword>
<evidence type="ECO:0000256" key="1">
    <source>
        <dbReference type="SAM" id="Phobius"/>
    </source>
</evidence>
<organism evidence="2 3">
    <name type="scientific">Skeletonema marinoi</name>
    <dbReference type="NCBI Taxonomy" id="267567"/>
    <lineage>
        <taxon>Eukaryota</taxon>
        <taxon>Sar</taxon>
        <taxon>Stramenopiles</taxon>
        <taxon>Ochrophyta</taxon>
        <taxon>Bacillariophyta</taxon>
        <taxon>Coscinodiscophyceae</taxon>
        <taxon>Thalassiosirophycidae</taxon>
        <taxon>Thalassiosirales</taxon>
        <taxon>Skeletonemataceae</taxon>
        <taxon>Skeletonema</taxon>
        <taxon>Skeletonema marinoi-dohrnii complex</taxon>
    </lineage>
</organism>
<accession>A0AAD8XXA5</accession>
<name>A0AAD8XXA5_9STRA</name>
<keyword evidence="3" id="KW-1185">Reference proteome</keyword>
<dbReference type="EMBL" id="JATAAI010000034">
    <property type="protein sequence ID" value="KAK1735319.1"/>
    <property type="molecule type" value="Genomic_DNA"/>
</dbReference>
<keyword evidence="1" id="KW-0472">Membrane</keyword>
<dbReference type="Proteomes" id="UP001224775">
    <property type="component" value="Unassembled WGS sequence"/>
</dbReference>
<keyword evidence="1" id="KW-1133">Transmembrane helix</keyword>
<evidence type="ECO:0000313" key="2">
    <source>
        <dbReference type="EMBL" id="KAK1735319.1"/>
    </source>
</evidence>
<dbReference type="AlphaFoldDB" id="A0AAD8XXA5"/>
<comment type="caution">
    <text evidence="2">The sequence shown here is derived from an EMBL/GenBank/DDBJ whole genome shotgun (WGS) entry which is preliminary data.</text>
</comment>
<feature type="transmembrane region" description="Helical" evidence="1">
    <location>
        <begin position="127"/>
        <end position="146"/>
    </location>
</feature>
<reference evidence="2" key="1">
    <citation type="submission" date="2023-06" db="EMBL/GenBank/DDBJ databases">
        <title>Survivors Of The Sea: Transcriptome response of Skeletonema marinoi to long-term dormancy.</title>
        <authorList>
            <person name="Pinder M.I.M."/>
            <person name="Kourtchenko O."/>
            <person name="Robertson E.K."/>
            <person name="Larsson T."/>
            <person name="Maumus F."/>
            <person name="Osuna-Cruz C.M."/>
            <person name="Vancaester E."/>
            <person name="Stenow R."/>
            <person name="Vandepoele K."/>
            <person name="Ploug H."/>
            <person name="Bruchert V."/>
            <person name="Godhe A."/>
            <person name="Topel M."/>
        </authorList>
    </citation>
    <scope>NUCLEOTIDE SEQUENCE</scope>
    <source>
        <strain evidence="2">R05AC</strain>
    </source>
</reference>
<protein>
    <submittedName>
        <fullName evidence="2">Uncharacterized protein</fullName>
    </submittedName>
</protein>
<evidence type="ECO:0000313" key="3">
    <source>
        <dbReference type="Proteomes" id="UP001224775"/>
    </source>
</evidence>
<sequence length="162" mass="17982">MNSFLLLSYSFRRRTSSSYAMIASSIKNTHQSSHFINYCRRPLSSTAATPPKQQQQDDPTYTLLFHRSPSRSTPPRAMLGISTFNLSYWTWYVADFTPSVNAAAQSKLALGQIDAETLDILLIDPKMGYVGLGVSLAIWGGAFMYVKQLVSACGRGVMAVWL</sequence>
<proteinExistence type="predicted"/>
<gene>
    <name evidence="2" type="ORF">QTG54_013933</name>
</gene>